<evidence type="ECO:0000259" key="1">
    <source>
        <dbReference type="Pfam" id="PF04965"/>
    </source>
</evidence>
<accession>A0ABT5SRJ6</accession>
<dbReference type="InterPro" id="IPR007048">
    <property type="entry name" value="IraD/Gp25-like"/>
</dbReference>
<proteinExistence type="predicted"/>
<dbReference type="EMBL" id="JAQZAO010000003">
    <property type="protein sequence ID" value="MDD7965489.1"/>
    <property type="molecule type" value="Genomic_DNA"/>
</dbReference>
<reference evidence="2 3" key="1">
    <citation type="submission" date="2023-02" db="EMBL/GenBank/DDBJ databases">
        <title>Genome sequencing required for Actinomycetospora new species description.</title>
        <authorList>
            <person name="Saimee Y."/>
            <person name="Duangmal K."/>
        </authorList>
    </citation>
    <scope>NUCLEOTIDE SEQUENCE [LARGE SCALE GENOMIC DNA]</scope>
    <source>
        <strain evidence="2 3">DW7H6</strain>
    </source>
</reference>
<name>A0ABT5SRJ6_9PSEU</name>
<protein>
    <submittedName>
        <fullName evidence="2">GPW/gp25 family protein</fullName>
    </submittedName>
</protein>
<dbReference type="RefSeq" id="WP_274200029.1">
    <property type="nucleotide sequence ID" value="NZ_JAQZAO010000003.1"/>
</dbReference>
<feature type="domain" description="IraD/Gp25-like" evidence="1">
    <location>
        <begin position="30"/>
        <end position="117"/>
    </location>
</feature>
<comment type="caution">
    <text evidence="2">The sequence shown here is derived from an EMBL/GenBank/DDBJ whole genome shotgun (WGS) entry which is preliminary data.</text>
</comment>
<evidence type="ECO:0000313" key="3">
    <source>
        <dbReference type="Proteomes" id="UP001300763"/>
    </source>
</evidence>
<organism evidence="2 3">
    <name type="scientific">Actinomycetospora lemnae</name>
    <dbReference type="NCBI Taxonomy" id="3019891"/>
    <lineage>
        <taxon>Bacteria</taxon>
        <taxon>Bacillati</taxon>
        <taxon>Actinomycetota</taxon>
        <taxon>Actinomycetes</taxon>
        <taxon>Pseudonocardiales</taxon>
        <taxon>Pseudonocardiaceae</taxon>
        <taxon>Actinomycetospora</taxon>
    </lineage>
</organism>
<dbReference type="Pfam" id="PF04965">
    <property type="entry name" value="GPW_gp25"/>
    <property type="match status" value="1"/>
</dbReference>
<gene>
    <name evidence="2" type="ORF">PGB27_09005</name>
</gene>
<sequence>MTAPPRVQDPADAWLGTGFRFPIEKPAYSSGMARVRQAIETIIGTEPGERVMLPEFGCGLRRFLMAPNNPATRSAIAEEITQALTLWEPRIRLTGVTVTPAEEPTVVWIDIAYVRRVDLRADNIVYPFALR</sequence>
<dbReference type="SUPFAM" id="SSF160719">
    <property type="entry name" value="gpW/gp25-like"/>
    <property type="match status" value="1"/>
</dbReference>
<evidence type="ECO:0000313" key="2">
    <source>
        <dbReference type="EMBL" id="MDD7965489.1"/>
    </source>
</evidence>
<keyword evidence="3" id="KW-1185">Reference proteome</keyword>
<dbReference type="Proteomes" id="UP001300763">
    <property type="component" value="Unassembled WGS sequence"/>
</dbReference>
<dbReference type="Gene3D" id="3.10.450.40">
    <property type="match status" value="1"/>
</dbReference>